<proteinExistence type="predicted"/>
<sequence>MPVTTTPYTQEMVMIHRVFRREAALLLRFVTWANAGDAARARQVAEAVREYIGGLHHHHGLEDELIWPLLHARATVYTDLVNRMEDQHKRLDGTLTTIETLLPRWEATATEPERIALAAALAEHQDVLLEHLADEEELVMPLVEENLTLEEWELVGRRGLENVPKQKVFLALGAILEDATTDERDFFLSKVPLPGRMLWRIVGKRQYERQMATLRGPAA</sequence>
<dbReference type="EMBL" id="QLMJ01000002">
    <property type="protein sequence ID" value="RAK42460.1"/>
    <property type="molecule type" value="Genomic_DNA"/>
</dbReference>
<dbReference type="Pfam" id="PF01814">
    <property type="entry name" value="Hemerythrin"/>
    <property type="match status" value="1"/>
</dbReference>
<evidence type="ECO:0000259" key="1">
    <source>
        <dbReference type="Pfam" id="PF01814"/>
    </source>
</evidence>
<comment type="caution">
    <text evidence="2">The sequence shown here is derived from an EMBL/GenBank/DDBJ whole genome shotgun (WGS) entry which is preliminary data.</text>
</comment>
<dbReference type="AlphaFoldDB" id="A0A327ZJ65"/>
<protein>
    <submittedName>
        <fullName evidence="2">Hemerythrin HHE cation binding domain-containing protein</fullName>
    </submittedName>
</protein>
<dbReference type="RefSeq" id="WP_220091278.1">
    <property type="nucleotide sequence ID" value="NZ_JACHWI010000003.1"/>
</dbReference>
<dbReference type="InterPro" id="IPR012312">
    <property type="entry name" value="Hemerythrin-like"/>
</dbReference>
<dbReference type="CDD" id="cd12108">
    <property type="entry name" value="Hr-like"/>
    <property type="match status" value="1"/>
</dbReference>
<dbReference type="InterPro" id="IPR053206">
    <property type="entry name" value="Dimeric_xanthone_biosynth"/>
</dbReference>
<keyword evidence="3" id="KW-1185">Reference proteome</keyword>
<dbReference type="Proteomes" id="UP000249341">
    <property type="component" value="Unassembled WGS sequence"/>
</dbReference>
<dbReference type="PANTHER" id="PTHR38048">
    <property type="entry name" value="EXPRESSED PROTEIN"/>
    <property type="match status" value="1"/>
</dbReference>
<name>A0A327ZJ65_9ACTN</name>
<evidence type="ECO:0000313" key="2">
    <source>
        <dbReference type="EMBL" id="RAK42460.1"/>
    </source>
</evidence>
<accession>A0A327ZJ65</accession>
<dbReference type="PANTHER" id="PTHR38048:SF2">
    <property type="entry name" value="HEMERYTHRIN-LIKE DOMAIN-CONTAINING PROTEIN"/>
    <property type="match status" value="1"/>
</dbReference>
<dbReference type="Gene3D" id="1.20.120.520">
    <property type="entry name" value="nmb1532 protein domain like"/>
    <property type="match status" value="1"/>
</dbReference>
<feature type="domain" description="Hemerythrin-like" evidence="1">
    <location>
        <begin position="11"/>
        <end position="143"/>
    </location>
</feature>
<evidence type="ECO:0000313" key="3">
    <source>
        <dbReference type="Proteomes" id="UP000249341"/>
    </source>
</evidence>
<reference evidence="2 3" key="1">
    <citation type="submission" date="2018-06" db="EMBL/GenBank/DDBJ databases">
        <title>Genomic Encyclopedia of Type Strains, Phase III (KMG-III): the genomes of soil and plant-associated and newly described type strains.</title>
        <authorList>
            <person name="Whitman W."/>
        </authorList>
    </citation>
    <scope>NUCLEOTIDE SEQUENCE [LARGE SCALE GENOMIC DNA]</scope>
    <source>
        <strain evidence="2 3">CGMCC 4.7090</strain>
    </source>
</reference>
<organism evidence="2 3">
    <name type="scientific">Actinoplanes lutulentus</name>
    <dbReference type="NCBI Taxonomy" id="1287878"/>
    <lineage>
        <taxon>Bacteria</taxon>
        <taxon>Bacillati</taxon>
        <taxon>Actinomycetota</taxon>
        <taxon>Actinomycetes</taxon>
        <taxon>Micromonosporales</taxon>
        <taxon>Micromonosporaceae</taxon>
        <taxon>Actinoplanes</taxon>
    </lineage>
</organism>
<gene>
    <name evidence="2" type="ORF">B0I29_102285</name>
</gene>